<dbReference type="Gene3D" id="3.40.50.1820">
    <property type="entry name" value="alpha/beta hydrolase"/>
    <property type="match status" value="1"/>
</dbReference>
<dbReference type="SUPFAM" id="SSF53474">
    <property type="entry name" value="alpha/beta-Hydrolases"/>
    <property type="match status" value="1"/>
</dbReference>
<evidence type="ECO:0000313" key="3">
    <source>
        <dbReference type="Proteomes" id="UP001235344"/>
    </source>
</evidence>
<evidence type="ECO:0000313" key="2">
    <source>
        <dbReference type="EMBL" id="WLI73258.1"/>
    </source>
</evidence>
<dbReference type="RefSeq" id="WP_305500750.1">
    <property type="nucleotide sequence ID" value="NZ_CP131913.1"/>
</dbReference>
<accession>A0ABY9H4W5</accession>
<dbReference type="InterPro" id="IPR029058">
    <property type="entry name" value="AB_hydrolase_fold"/>
</dbReference>
<proteinExistence type="predicted"/>
<keyword evidence="3" id="KW-1185">Reference proteome</keyword>
<dbReference type="EMBL" id="CP131913">
    <property type="protein sequence ID" value="WLI73258.1"/>
    <property type="molecule type" value="Genomic_DNA"/>
</dbReference>
<name>A0ABY9H4W5_9GAMM</name>
<keyword evidence="2" id="KW-0378">Hydrolase</keyword>
<gene>
    <name evidence="2" type="ORF">B6N23_16300</name>
</gene>
<organism evidence="2 3">
    <name type="scientific">Halomonas alkalicola</name>
    <dbReference type="NCBI Taxonomy" id="1930622"/>
    <lineage>
        <taxon>Bacteria</taxon>
        <taxon>Pseudomonadati</taxon>
        <taxon>Pseudomonadota</taxon>
        <taxon>Gammaproteobacteria</taxon>
        <taxon>Oceanospirillales</taxon>
        <taxon>Halomonadaceae</taxon>
        <taxon>Halomonas</taxon>
    </lineage>
</organism>
<dbReference type="PANTHER" id="PTHR43194">
    <property type="entry name" value="HYDROLASE ALPHA/BETA FOLD FAMILY"/>
    <property type="match status" value="1"/>
</dbReference>
<protein>
    <submittedName>
        <fullName evidence="2">Alpha/beta fold hydrolase</fullName>
    </submittedName>
</protein>
<feature type="domain" description="AB hydrolase-1" evidence="1">
    <location>
        <begin position="4"/>
        <end position="224"/>
    </location>
</feature>
<dbReference type="Pfam" id="PF12697">
    <property type="entry name" value="Abhydrolase_6"/>
    <property type="match status" value="1"/>
</dbReference>
<evidence type="ECO:0000259" key="1">
    <source>
        <dbReference type="Pfam" id="PF12697"/>
    </source>
</evidence>
<dbReference type="PANTHER" id="PTHR43194:SF5">
    <property type="entry name" value="PIMELOYL-[ACYL-CARRIER PROTEIN] METHYL ESTER ESTERASE"/>
    <property type="match status" value="1"/>
</dbReference>
<dbReference type="GO" id="GO:0016787">
    <property type="term" value="F:hydrolase activity"/>
    <property type="evidence" value="ECO:0007669"/>
    <property type="project" value="UniProtKB-KW"/>
</dbReference>
<dbReference type="Proteomes" id="UP001235344">
    <property type="component" value="Chromosome"/>
</dbReference>
<reference evidence="2 3" key="1">
    <citation type="submission" date="2023-08" db="EMBL/GenBank/DDBJ databases">
        <title>Transcriptome Analysis of Halomonas alkalicola CICC 11012s to Identify the Genes Involved in Alkaline Tolerances.</title>
        <authorList>
            <person name="Zhai L."/>
        </authorList>
    </citation>
    <scope>NUCLEOTIDE SEQUENCE [LARGE SCALE GENOMIC DNA]</scope>
    <source>
        <strain evidence="2 3">CICC 11012s</strain>
    </source>
</reference>
<dbReference type="InterPro" id="IPR050228">
    <property type="entry name" value="Carboxylesterase_BioH"/>
</dbReference>
<dbReference type="InterPro" id="IPR000073">
    <property type="entry name" value="AB_hydrolase_1"/>
</dbReference>
<sequence>MTQLVLLSGWGCDARIWQPLAEHWPDGVSVSAPDWPGYGGRAPLAPPDCLDALAEAMARELPTDAVWVGWSLGGLLAGPLLARLPAPRALILLGMGARFCDPEGVSRAELTAFRRAFARDPEATLAHFQRWQLGGEPSPRDAHRRLRTLLNGGPPADTATLAAGLEWLETLDLASALAGAGCPVIRISGANDPLQAPAAIARADHRLEQAGHCPMLSRPAAPAEALATLAAAPHRAPAAPTAEACP</sequence>